<keyword evidence="2" id="KW-1185">Reference proteome</keyword>
<dbReference type="Proteomes" id="UP001082899">
    <property type="component" value="Unassembled WGS sequence"/>
</dbReference>
<dbReference type="RefSeq" id="WP_267848134.1">
    <property type="nucleotide sequence ID" value="NZ_JAPMXC010000003.1"/>
</dbReference>
<gene>
    <name evidence="1" type="ORF">OVY01_13530</name>
</gene>
<dbReference type="EMBL" id="JAPMXC010000003">
    <property type="protein sequence ID" value="MCY0388240.1"/>
    <property type="molecule type" value="Genomic_DNA"/>
</dbReference>
<name>A0ABT3ZNY0_9BURK</name>
<sequence>MAKQPTNFLEIPCHSFSDRVLNGKAKETEPLFRALIRAQAIARGAAVVARMQNANTAQGDYFKSEDGEGVEAPVSGYSMEALMGLVAVACETLDNEIDDLAGWAEKNVAPEPAAVAPIKRGPAAKVAA</sequence>
<protein>
    <submittedName>
        <fullName evidence="1">Uncharacterized protein</fullName>
    </submittedName>
</protein>
<proteinExistence type="predicted"/>
<comment type="caution">
    <text evidence="1">The sequence shown here is derived from an EMBL/GenBank/DDBJ whole genome shotgun (WGS) entry which is preliminary data.</text>
</comment>
<organism evidence="1 2">
    <name type="scientific">Robbsia betulipollinis</name>
    <dbReference type="NCBI Taxonomy" id="2981849"/>
    <lineage>
        <taxon>Bacteria</taxon>
        <taxon>Pseudomonadati</taxon>
        <taxon>Pseudomonadota</taxon>
        <taxon>Betaproteobacteria</taxon>
        <taxon>Burkholderiales</taxon>
        <taxon>Burkholderiaceae</taxon>
        <taxon>Robbsia</taxon>
    </lineage>
</organism>
<reference evidence="1" key="1">
    <citation type="submission" date="2022-11" db="EMBL/GenBank/DDBJ databases">
        <title>Robbsia betulipollinis sp. nov., isolated from pollen of birch (Betula pendula).</title>
        <authorList>
            <person name="Shi H."/>
            <person name="Ambika Manirajan B."/>
            <person name="Ratering S."/>
            <person name="Geissler-Plaum R."/>
            <person name="Schnell S."/>
        </authorList>
    </citation>
    <scope>NUCLEOTIDE SEQUENCE</scope>
    <source>
        <strain evidence="1">Bb-Pol-6</strain>
    </source>
</reference>
<accession>A0ABT3ZNY0</accession>
<evidence type="ECO:0000313" key="1">
    <source>
        <dbReference type="EMBL" id="MCY0388240.1"/>
    </source>
</evidence>
<evidence type="ECO:0000313" key="2">
    <source>
        <dbReference type="Proteomes" id="UP001082899"/>
    </source>
</evidence>